<dbReference type="Gene3D" id="1.10.287.380">
    <property type="entry name" value="Valyl-tRNA synthetase, C-terminal domain"/>
    <property type="match status" value="1"/>
</dbReference>
<dbReference type="CDD" id="cd03221">
    <property type="entry name" value="ABCF_EF-3"/>
    <property type="match status" value="2"/>
</dbReference>
<evidence type="ECO:0000256" key="10">
    <source>
        <dbReference type="ARBA" id="ARBA00061344"/>
    </source>
</evidence>
<evidence type="ECO:0000256" key="11">
    <source>
        <dbReference type="SAM" id="MobiDB-lite"/>
    </source>
</evidence>
<keyword evidence="9" id="KW-0234">DNA repair</keyword>
<dbReference type="Pfam" id="PF12848">
    <property type="entry name" value="ABC_tran_Xtn"/>
    <property type="match status" value="1"/>
</dbReference>
<keyword evidence="7" id="KW-0067">ATP-binding</keyword>
<dbReference type="InterPro" id="IPR017871">
    <property type="entry name" value="ABC_transporter-like_CS"/>
</dbReference>
<keyword evidence="6" id="KW-0378">Hydrolase</keyword>
<proteinExistence type="inferred from homology"/>
<evidence type="ECO:0000259" key="12">
    <source>
        <dbReference type="PROSITE" id="PS50893"/>
    </source>
</evidence>
<dbReference type="GO" id="GO:0005524">
    <property type="term" value="F:ATP binding"/>
    <property type="evidence" value="ECO:0007669"/>
    <property type="project" value="UniProtKB-KW"/>
</dbReference>
<dbReference type="GO" id="GO:0016887">
    <property type="term" value="F:ATP hydrolysis activity"/>
    <property type="evidence" value="ECO:0007669"/>
    <property type="project" value="InterPro"/>
</dbReference>
<evidence type="ECO:0000256" key="6">
    <source>
        <dbReference type="ARBA" id="ARBA00022801"/>
    </source>
</evidence>
<dbReference type="InterPro" id="IPR051309">
    <property type="entry name" value="ABCF_ATPase"/>
</dbReference>
<name>A0AA38XG46_9EURO</name>
<dbReference type="InterPro" id="IPR003593">
    <property type="entry name" value="AAA+_ATPase"/>
</dbReference>
<feature type="domain" description="ABC transporter" evidence="12">
    <location>
        <begin position="372"/>
        <end position="590"/>
    </location>
</feature>
<dbReference type="GO" id="GO:0006281">
    <property type="term" value="P:DNA repair"/>
    <property type="evidence" value="ECO:0007669"/>
    <property type="project" value="UniProtKB-KW"/>
</dbReference>
<dbReference type="InterPro" id="IPR003439">
    <property type="entry name" value="ABC_transporter-like_ATP-bd"/>
</dbReference>
<organism evidence="13">
    <name type="scientific">Knufia peltigerae</name>
    <dbReference type="NCBI Taxonomy" id="1002370"/>
    <lineage>
        <taxon>Eukaryota</taxon>
        <taxon>Fungi</taxon>
        <taxon>Dikarya</taxon>
        <taxon>Ascomycota</taxon>
        <taxon>Pezizomycotina</taxon>
        <taxon>Eurotiomycetes</taxon>
        <taxon>Chaetothyriomycetidae</taxon>
        <taxon>Chaetothyriales</taxon>
        <taxon>Trichomeriaceae</taxon>
        <taxon>Knufia</taxon>
    </lineage>
</organism>
<keyword evidence="2" id="KW-0963">Cytoplasm</keyword>
<evidence type="ECO:0000313" key="13">
    <source>
        <dbReference type="EMBL" id="KAJ9612850.1"/>
    </source>
</evidence>
<gene>
    <name evidence="13" type="ORF">H2204_014844</name>
</gene>
<dbReference type="FunFam" id="3.40.50.300:FF:000011">
    <property type="entry name" value="Putative ABC transporter ATP-binding component"/>
    <property type="match status" value="1"/>
</dbReference>
<comment type="subcellular location">
    <subcellularLocation>
        <location evidence="1">Membrane</location>
        <topology evidence="1">Multi-pass membrane protein</topology>
    </subcellularLocation>
</comment>
<dbReference type="GO" id="GO:0016020">
    <property type="term" value="C:membrane"/>
    <property type="evidence" value="ECO:0007669"/>
    <property type="project" value="UniProtKB-SubCell"/>
</dbReference>
<feature type="region of interest" description="Disordered" evidence="11">
    <location>
        <begin position="1"/>
        <end position="26"/>
    </location>
</feature>
<dbReference type="InterPro" id="IPR032524">
    <property type="entry name" value="ABC_tran_C"/>
</dbReference>
<dbReference type="PROSITE" id="PS50893">
    <property type="entry name" value="ABC_TRANSPORTER_2"/>
    <property type="match status" value="2"/>
</dbReference>
<evidence type="ECO:0000256" key="5">
    <source>
        <dbReference type="ARBA" id="ARBA00022763"/>
    </source>
</evidence>
<dbReference type="InterPro" id="IPR027417">
    <property type="entry name" value="P-loop_NTPase"/>
</dbReference>
<dbReference type="PANTHER" id="PTHR42855:SF1">
    <property type="entry name" value="ABC TRANSPORTER DOMAIN-CONTAINING PROTEIN"/>
    <property type="match status" value="1"/>
</dbReference>
<dbReference type="InterPro" id="IPR037118">
    <property type="entry name" value="Val-tRNA_synth_C_sf"/>
</dbReference>
<dbReference type="PROSITE" id="PS00211">
    <property type="entry name" value="ABC_TRANSPORTER_1"/>
    <property type="match status" value="2"/>
</dbReference>
<evidence type="ECO:0000256" key="7">
    <source>
        <dbReference type="ARBA" id="ARBA00022840"/>
    </source>
</evidence>
<dbReference type="SMART" id="SM00382">
    <property type="entry name" value="AAA"/>
    <property type="match status" value="2"/>
</dbReference>
<evidence type="ECO:0000256" key="3">
    <source>
        <dbReference type="ARBA" id="ARBA00022737"/>
    </source>
</evidence>
<evidence type="ECO:0000256" key="4">
    <source>
        <dbReference type="ARBA" id="ARBA00022741"/>
    </source>
</evidence>
<dbReference type="SUPFAM" id="SSF52540">
    <property type="entry name" value="P-loop containing nucleoside triphosphate hydrolases"/>
    <property type="match status" value="2"/>
</dbReference>
<evidence type="ECO:0000256" key="8">
    <source>
        <dbReference type="ARBA" id="ARBA00023125"/>
    </source>
</evidence>
<evidence type="ECO:0000256" key="1">
    <source>
        <dbReference type="ARBA" id="ARBA00004141"/>
    </source>
</evidence>
<feature type="domain" description="ABC transporter" evidence="12">
    <location>
        <begin position="61"/>
        <end position="305"/>
    </location>
</feature>
<dbReference type="Gene3D" id="3.40.50.300">
    <property type="entry name" value="P-loop containing nucleotide triphosphate hydrolases"/>
    <property type="match status" value="2"/>
</dbReference>
<keyword evidence="3" id="KW-0677">Repeat</keyword>
<dbReference type="PANTHER" id="PTHR42855">
    <property type="entry name" value="ABC TRANSPORTER ATP-BINDING SUBUNIT"/>
    <property type="match status" value="1"/>
</dbReference>
<dbReference type="HAMAP" id="MF_00848">
    <property type="entry name" value="Uup"/>
    <property type="match status" value="1"/>
</dbReference>
<protein>
    <recommendedName>
        <fullName evidence="12">ABC transporter domain-containing protein</fullName>
    </recommendedName>
</protein>
<dbReference type="FunFam" id="3.40.50.300:FF:000309">
    <property type="entry name" value="ABC transporter ATP-binding protein"/>
    <property type="match status" value="1"/>
</dbReference>
<dbReference type="CDD" id="cd00882">
    <property type="entry name" value="Ras_like_GTPase"/>
    <property type="match status" value="1"/>
</dbReference>
<keyword evidence="4" id="KW-0547">Nucleotide-binding</keyword>
<keyword evidence="5" id="KW-0227">DNA damage</keyword>
<dbReference type="EMBL" id="JAPDRN010000204">
    <property type="protein sequence ID" value="KAJ9612850.1"/>
    <property type="molecule type" value="Genomic_DNA"/>
</dbReference>
<evidence type="ECO:0000256" key="2">
    <source>
        <dbReference type="ARBA" id="ARBA00022490"/>
    </source>
</evidence>
<dbReference type="GO" id="GO:0003677">
    <property type="term" value="F:DNA binding"/>
    <property type="evidence" value="ECO:0007669"/>
    <property type="project" value="UniProtKB-KW"/>
</dbReference>
<dbReference type="InterPro" id="IPR032781">
    <property type="entry name" value="ABC_tran_Xtn"/>
</dbReference>
<evidence type="ECO:0000256" key="9">
    <source>
        <dbReference type="ARBA" id="ARBA00023204"/>
    </source>
</evidence>
<dbReference type="AlphaFoldDB" id="A0AA38XG46"/>
<keyword evidence="8" id="KW-0238">DNA-binding</keyword>
<reference evidence="13" key="1">
    <citation type="submission" date="2022-10" db="EMBL/GenBank/DDBJ databases">
        <title>Culturing micro-colonial fungi from biological soil crusts in the Mojave desert and describing Neophaeococcomyces mojavensis, and introducing the new genera and species Taxawa tesnikishii.</title>
        <authorList>
            <person name="Kurbessoian T."/>
            <person name="Stajich J.E."/>
        </authorList>
    </citation>
    <scope>NUCLEOTIDE SEQUENCE</scope>
    <source>
        <strain evidence="13">TK_35</strain>
    </source>
</reference>
<accession>A0AA38XG46</accession>
<comment type="similarity">
    <text evidence="10">Belongs to the ABC transporter superfamily. ABCF family. EF3 (TC 3.A.1.121) subfamily.</text>
</comment>
<dbReference type="Pfam" id="PF16326">
    <property type="entry name" value="ABC_tran_CTD"/>
    <property type="match status" value="1"/>
</dbReference>
<sequence length="683" mass="75505">MDAAAKPPRTGLRRPPQPDPPCHPTGSQLLTLLWLRPLPLRVPGAARPTPATRYNGRMPLITLQNVDFSVGGPLLLEKAELSIEPGERIALIGRNGAGKSTLLKLLSGDHKPDDGEVRVQQGVRVTRLEQEVPHGAAGSVFDVVADGLGELGQWLAEFHHLSHADVFDGEALGNVQAKIDAANGWGLDQRVSETLTKLDLDGEAEFARLSGGMKRRVLLGRALVSSPDLLLLDEPTNHLDIEAIDWLEMFLKNWNGSVVFVTHDRRFLRALATRIVEIDRGQVTSWPGDWANYERRREERLNAQAQENARFDKLLAQEEVWIRQGIKARRTRDEGRVRRLKAMRNERSERRDLSGNVKMEAAQGVSSGKKVIDIKDISFAFGDRTMVRDFSTTILRGDRIGLIGPNGSGKTTLLKLLLGELQPQKGEVNAGTNLQVAYFDQYRAVLREDWSAIENVAEGRDFLEFNGKRKHVHAYLQDFMFTPERARAPITRLSGGERNRLLLAKLFAQPSNLLVMDEPTNDLDVETLELLEELLGEYNGTLLLVSHDRDFIDNVVTSTLVMEGDGVIGEYVGGYSDWQRYAASVAAAPAVVAAAKPAAAAPAAAAEPAAPKRKLAYKEARELEQLPKTIEKLEGDVEGLTAAMNDPSFYTRSSAEVTAHTQQLAKVQSELDAAYARWEELEG</sequence>
<comment type="caution">
    <text evidence="13">The sequence shown here is derived from an EMBL/GenBank/DDBJ whole genome shotgun (WGS) entry which is preliminary data.</text>
</comment>
<dbReference type="Pfam" id="PF00005">
    <property type="entry name" value="ABC_tran"/>
    <property type="match status" value="2"/>
</dbReference>
<dbReference type="InterPro" id="IPR043686">
    <property type="entry name" value="Uup"/>
</dbReference>